<dbReference type="KEGG" id="mar:MAE_24620"/>
<feature type="compositionally biased region" description="Polar residues" evidence="1">
    <location>
        <begin position="14"/>
        <end position="27"/>
    </location>
</feature>
<dbReference type="PaxDb" id="449447-MAE_24620"/>
<feature type="compositionally biased region" description="Polar residues" evidence="1">
    <location>
        <begin position="37"/>
        <end position="50"/>
    </location>
</feature>
<name>B0JHD2_MICAN</name>
<dbReference type="STRING" id="449447.MAE_24620"/>
<dbReference type="EnsemblBacteria" id="BAG02284">
    <property type="protein sequence ID" value="BAG02284"/>
    <property type="gene ID" value="MAE_24620"/>
</dbReference>
<gene>
    <name evidence="2" type="ordered locus">MAE_24620</name>
</gene>
<protein>
    <submittedName>
        <fullName evidence="2">Uncharacterized protein</fullName>
    </submittedName>
</protein>
<evidence type="ECO:0000313" key="2">
    <source>
        <dbReference type="EMBL" id="BAG02284.1"/>
    </source>
</evidence>
<dbReference type="HOGENOM" id="CLU_3119816_0_0_3"/>
<evidence type="ECO:0000313" key="3">
    <source>
        <dbReference type="Proteomes" id="UP000001510"/>
    </source>
</evidence>
<evidence type="ECO:0000256" key="1">
    <source>
        <dbReference type="SAM" id="MobiDB-lite"/>
    </source>
</evidence>
<organism evidence="2 3">
    <name type="scientific">Microcystis aeruginosa (strain NIES-843 / IAM M-2473)</name>
    <dbReference type="NCBI Taxonomy" id="449447"/>
    <lineage>
        <taxon>Bacteria</taxon>
        <taxon>Bacillati</taxon>
        <taxon>Cyanobacteriota</taxon>
        <taxon>Cyanophyceae</taxon>
        <taxon>Oscillatoriophycideae</taxon>
        <taxon>Chroococcales</taxon>
        <taxon>Microcystaceae</taxon>
        <taxon>Microcystis</taxon>
    </lineage>
</organism>
<proteinExistence type="predicted"/>
<dbReference type="EMBL" id="AP009552">
    <property type="protein sequence ID" value="BAG02284.1"/>
    <property type="molecule type" value="Genomic_DNA"/>
</dbReference>
<sequence>MLSPFQKSRKSDNPKLSATDKTLSSRSMARWGEDNQTRQQPRKSCQNRSV</sequence>
<keyword evidence="3" id="KW-1185">Reference proteome</keyword>
<feature type="region of interest" description="Disordered" evidence="1">
    <location>
        <begin position="1"/>
        <end position="50"/>
    </location>
</feature>
<reference evidence="2 3" key="1">
    <citation type="journal article" date="2007" name="DNA Res.">
        <title>Complete genomic structure of the bloom-forming toxic cyanobacterium Microcystis aeruginosa NIES-843.</title>
        <authorList>
            <person name="Kaneko T."/>
            <person name="Nakajima N."/>
            <person name="Okamoto S."/>
            <person name="Suzuki I."/>
            <person name="Tanabe Y."/>
            <person name="Tamaoki M."/>
            <person name="Nakamura Y."/>
            <person name="Kasai F."/>
            <person name="Watanabe A."/>
            <person name="Kawashima K."/>
            <person name="Kishida Y."/>
            <person name="Ono A."/>
            <person name="Shimizu Y."/>
            <person name="Takahashi C."/>
            <person name="Minami C."/>
            <person name="Fujishiro T."/>
            <person name="Kohara M."/>
            <person name="Katoh M."/>
            <person name="Nakazaki N."/>
            <person name="Nakayama S."/>
            <person name="Yamada M."/>
            <person name="Tabata S."/>
            <person name="Watanabe M.M."/>
        </authorList>
    </citation>
    <scope>NUCLEOTIDE SEQUENCE [LARGE SCALE GENOMIC DNA]</scope>
    <source>
        <strain evidence="3">NIES-843 / IAM M-247</strain>
    </source>
</reference>
<dbReference type="AlphaFoldDB" id="B0JHD2"/>
<dbReference type="Proteomes" id="UP000001510">
    <property type="component" value="Chromosome"/>
</dbReference>
<accession>B0JHD2</accession>